<dbReference type="PIRSF" id="PIRSF000521">
    <property type="entry name" value="Transaminase_4ab_Lys_Orn"/>
    <property type="match status" value="1"/>
</dbReference>
<proteinExistence type="inferred from homology"/>
<comment type="similarity">
    <text evidence="2 6">Belongs to the class-III pyridoxal-phosphate-dependent aminotransferase family.</text>
</comment>
<evidence type="ECO:0000256" key="2">
    <source>
        <dbReference type="ARBA" id="ARBA00008954"/>
    </source>
</evidence>
<dbReference type="PANTHER" id="PTHR43552:SF1">
    <property type="entry name" value="DIAMINOBUTYRATE--2-OXOGLUTARATE AMINOTRANSFERASE"/>
    <property type="match status" value="1"/>
</dbReference>
<dbReference type="InterPro" id="IPR015421">
    <property type="entry name" value="PyrdxlP-dep_Trfase_major"/>
</dbReference>
<evidence type="ECO:0000313" key="7">
    <source>
        <dbReference type="EMBL" id="SQD77082.1"/>
    </source>
</evidence>
<dbReference type="EMBL" id="LS483250">
    <property type="protein sequence ID" value="SQD77082.1"/>
    <property type="molecule type" value="Genomic_DNA"/>
</dbReference>
<keyword evidence="8" id="KW-1185">Reference proteome</keyword>
<keyword evidence="4 7" id="KW-0808">Transferase</keyword>
<dbReference type="InterPro" id="IPR005814">
    <property type="entry name" value="Aminotrans_3"/>
</dbReference>
<name>A0A330LKZ6_9GAMM</name>
<evidence type="ECO:0000256" key="4">
    <source>
        <dbReference type="ARBA" id="ARBA00022679"/>
    </source>
</evidence>
<dbReference type="Proteomes" id="UP000250163">
    <property type="component" value="Chromosome MORIYA"/>
</dbReference>
<dbReference type="CDD" id="cd00610">
    <property type="entry name" value="OAT_like"/>
    <property type="match status" value="1"/>
</dbReference>
<evidence type="ECO:0000256" key="1">
    <source>
        <dbReference type="ARBA" id="ARBA00001933"/>
    </source>
</evidence>
<sequence length="487" mass="52210">MNKRSKKVGNAVSEVLNNVTEMNNDKPETRAQAPVALNLTSFLSQPARVLATNSYLQRQEQRESNARSYPRRLPLALKRGQGIFVEDTEQQIFIDCLAAAGTLALGHSHPDVTAALIETVQSDVPMQTLDLMTPIKDEFMTQLLDLLPGNMADNARIQMCSPCGSDAVEAALKLAKIATGRRSILAFSGAYHGMTHGALAMMGNLGPKSALSMTGADVQIMPFPYAPRCPYGLGEAGIKASLYQLETMLTDPESGVAKPAAIIVEAVQGEAGALPADPTWLKGLRDITKRHGILLIIDEIQAGMGRTGKIFAFEHADIEPDVIVVSKALGGGQPLAAIIYHNDFDKWNPGAHAGTFRGNQLAMASGLVVMRHLAQEQLHLHAGAMGAKLKHDLEAIDSNVIGDVRGRGLMLGIEIVDPNGERDVLGNLPQDGQRAKEIQQAALRRGLIIELGGRFGSTIRMLPPLIIQSEEIDVVVAILTDAINSVA</sequence>
<organism evidence="7 8">
    <name type="scientific">Moritella yayanosii</name>
    <dbReference type="NCBI Taxonomy" id="69539"/>
    <lineage>
        <taxon>Bacteria</taxon>
        <taxon>Pseudomonadati</taxon>
        <taxon>Pseudomonadota</taxon>
        <taxon>Gammaproteobacteria</taxon>
        <taxon>Alteromonadales</taxon>
        <taxon>Moritellaceae</taxon>
        <taxon>Moritella</taxon>
    </lineage>
</organism>
<dbReference type="InterPro" id="IPR004637">
    <property type="entry name" value="Dat"/>
</dbReference>
<dbReference type="SUPFAM" id="SSF53383">
    <property type="entry name" value="PLP-dependent transferases"/>
    <property type="match status" value="1"/>
</dbReference>
<gene>
    <name evidence="7" type="primary">rhbA</name>
    <name evidence="7" type="ORF">MORIYA_0604</name>
</gene>
<keyword evidence="5 6" id="KW-0663">Pyridoxal phosphate</keyword>
<comment type="cofactor">
    <cofactor evidence="1">
        <name>pyridoxal 5'-phosphate</name>
        <dbReference type="ChEBI" id="CHEBI:597326"/>
    </cofactor>
</comment>
<dbReference type="Pfam" id="PF00202">
    <property type="entry name" value="Aminotran_3"/>
    <property type="match status" value="1"/>
</dbReference>
<dbReference type="GO" id="GO:0030170">
    <property type="term" value="F:pyridoxal phosphate binding"/>
    <property type="evidence" value="ECO:0007669"/>
    <property type="project" value="InterPro"/>
</dbReference>
<dbReference type="InterPro" id="IPR015422">
    <property type="entry name" value="PyrdxlP-dep_Trfase_small"/>
</dbReference>
<dbReference type="GO" id="GO:0045303">
    <property type="term" value="F:diaminobutyrate-2-oxoglutarate transaminase activity"/>
    <property type="evidence" value="ECO:0007669"/>
    <property type="project" value="UniProtKB-EC"/>
</dbReference>
<reference evidence="8" key="1">
    <citation type="submission" date="2018-05" db="EMBL/GenBank/DDBJ databases">
        <authorList>
            <person name="Cea G.-C."/>
            <person name="William W."/>
        </authorList>
    </citation>
    <scope>NUCLEOTIDE SEQUENCE [LARGE SCALE GENOMIC DNA]</scope>
    <source>
        <strain evidence="8">DB21MT 5</strain>
    </source>
</reference>
<dbReference type="Gene3D" id="3.40.640.10">
    <property type="entry name" value="Type I PLP-dependent aspartate aminotransferase-like (Major domain)"/>
    <property type="match status" value="1"/>
</dbReference>
<evidence type="ECO:0000256" key="6">
    <source>
        <dbReference type="RuleBase" id="RU003560"/>
    </source>
</evidence>
<dbReference type="InterPro" id="IPR049704">
    <property type="entry name" value="Aminotrans_3_PPA_site"/>
</dbReference>
<evidence type="ECO:0000256" key="5">
    <source>
        <dbReference type="ARBA" id="ARBA00022898"/>
    </source>
</evidence>
<dbReference type="AlphaFoldDB" id="A0A330LKZ6"/>
<keyword evidence="3 7" id="KW-0032">Aminotransferase</keyword>
<dbReference type="OrthoDB" id="9801052at2"/>
<dbReference type="PANTHER" id="PTHR43552">
    <property type="entry name" value="DIAMINOBUTYRATE--2-OXOGLUTARATE AMINOTRANSFERASE"/>
    <property type="match status" value="1"/>
</dbReference>
<protein>
    <submittedName>
        <fullName evidence="7">Diaminobutyrate--2-oxoglutarate aminotransferase</fullName>
        <ecNumber evidence="7">2.6.1.76</ecNumber>
    </submittedName>
</protein>
<evidence type="ECO:0000313" key="8">
    <source>
        <dbReference type="Proteomes" id="UP000250163"/>
    </source>
</evidence>
<dbReference type="KEGG" id="mya:MORIYA_0604"/>
<dbReference type="RefSeq" id="WP_112712547.1">
    <property type="nucleotide sequence ID" value="NZ_LS483250.1"/>
</dbReference>
<dbReference type="EC" id="2.6.1.76" evidence="7"/>
<dbReference type="NCBIfam" id="TIGR00709">
    <property type="entry name" value="dat"/>
    <property type="match status" value="1"/>
</dbReference>
<dbReference type="Gene3D" id="3.90.1150.10">
    <property type="entry name" value="Aspartate Aminotransferase, domain 1"/>
    <property type="match status" value="1"/>
</dbReference>
<dbReference type="PROSITE" id="PS00600">
    <property type="entry name" value="AA_TRANSFER_CLASS_3"/>
    <property type="match status" value="1"/>
</dbReference>
<accession>A0A330LKZ6</accession>
<dbReference type="InterPro" id="IPR015424">
    <property type="entry name" value="PyrdxlP-dep_Trfase"/>
</dbReference>
<evidence type="ECO:0000256" key="3">
    <source>
        <dbReference type="ARBA" id="ARBA00022576"/>
    </source>
</evidence>